<comment type="caution">
    <text evidence="2">The sequence shown here is derived from an EMBL/GenBank/DDBJ whole genome shotgun (WGS) entry which is preliminary data.</text>
</comment>
<evidence type="ECO:0000313" key="2">
    <source>
        <dbReference type="EMBL" id="KDN24368.1"/>
    </source>
</evidence>
<proteinExistence type="predicted"/>
<evidence type="ECO:0000313" key="3">
    <source>
        <dbReference type="Proteomes" id="UP000035860"/>
    </source>
</evidence>
<organism evidence="2 3">
    <name type="scientific">Moraxella bovoculi 237</name>
    <dbReference type="NCBI Taxonomy" id="743974"/>
    <lineage>
        <taxon>Bacteria</taxon>
        <taxon>Pseudomonadati</taxon>
        <taxon>Pseudomonadota</taxon>
        <taxon>Gammaproteobacteria</taxon>
        <taxon>Moraxellales</taxon>
        <taxon>Moraxellaceae</taxon>
        <taxon>Moraxella</taxon>
    </lineage>
</organism>
<sequence>MGDVGHESSNFSKILKNHTDYLSIKNFSMLVNDFVSDDENFAKPAVYLSSWGLAMVFLESFSMLMACQFGGVLI</sequence>
<feature type="transmembrane region" description="Helical" evidence="1">
    <location>
        <begin position="51"/>
        <end position="73"/>
    </location>
</feature>
<accession>A0A066UJF9</accession>
<keyword evidence="1" id="KW-0472">Membrane</keyword>
<dbReference type="AlphaFoldDB" id="A0A066UJF9"/>
<keyword evidence="3" id="KW-1185">Reference proteome</keyword>
<name>A0A066UJF9_9GAMM</name>
<dbReference type="EMBL" id="AOMT01000043">
    <property type="protein sequence ID" value="KDN24368.1"/>
    <property type="molecule type" value="Genomic_DNA"/>
</dbReference>
<keyword evidence="1" id="KW-1133">Transmembrane helix</keyword>
<dbReference type="Proteomes" id="UP000035860">
    <property type="component" value="Unassembled WGS sequence"/>
</dbReference>
<reference evidence="2 3" key="1">
    <citation type="journal article" date="2014" name="Genome Announc.">
        <title>Draft Genome Sequence of Moraxella bovoculi Strain 237T (ATCC BAA-1259T) Isolated from a Calf with Infectious Bovine Keratoconjunctivitis.</title>
        <authorList>
            <person name="Calcutt M.J."/>
            <person name="Foecking M.F."/>
            <person name="Martin N.T."/>
            <person name="Mhlanga-Mutangadura T."/>
            <person name="Reilly T.J."/>
        </authorList>
    </citation>
    <scope>NUCLEOTIDE SEQUENCE [LARGE SCALE GENOMIC DNA]</scope>
    <source>
        <strain evidence="2 3">237</strain>
    </source>
</reference>
<protein>
    <submittedName>
        <fullName evidence="2">Uncharacterized protein</fullName>
    </submittedName>
</protein>
<gene>
    <name evidence="2" type="ORF">MBO_09488</name>
</gene>
<keyword evidence="1" id="KW-0812">Transmembrane</keyword>
<evidence type="ECO:0000256" key="1">
    <source>
        <dbReference type="SAM" id="Phobius"/>
    </source>
</evidence>